<evidence type="ECO:0000313" key="1">
    <source>
        <dbReference type="EMBL" id="KHN70241.1"/>
    </source>
</evidence>
<comment type="caution">
    <text evidence="1">The sequence shown here is derived from an EMBL/GenBank/DDBJ whole genome shotgun (WGS) entry which is preliminary data.</text>
</comment>
<proteinExistence type="predicted"/>
<reference evidence="1 2" key="1">
    <citation type="journal article" date="2014" name="MBio">
        <title>The Ordospora colligata genome; evolution of extreme reduction in microsporidia and host-to-parasite horizontal gene transfer.</title>
        <authorList>
            <person name="Pombert J.-F."/>
            <person name="Haag K.L."/>
            <person name="Beidas S."/>
            <person name="Ebert D."/>
            <person name="Keeling P.J."/>
        </authorList>
    </citation>
    <scope>NUCLEOTIDE SEQUENCE [LARGE SCALE GENOMIC DNA]</scope>
    <source>
        <strain evidence="1 2">OC4</strain>
    </source>
</reference>
<dbReference type="EMBL" id="JOKQ01000002">
    <property type="protein sequence ID" value="KHN70241.1"/>
    <property type="molecule type" value="Genomic_DNA"/>
</dbReference>
<dbReference type="AlphaFoldDB" id="A0A0B2UGT3"/>
<name>A0A0B2UGT3_9MICR</name>
<dbReference type="OrthoDB" id="2404674at2759"/>
<gene>
    <name evidence="1" type="ORF">M896_020770</name>
</gene>
<evidence type="ECO:0000313" key="2">
    <source>
        <dbReference type="Proteomes" id="UP000031056"/>
    </source>
</evidence>
<dbReference type="GeneID" id="26261172"/>
<dbReference type="InParanoid" id="A0A0B2UGT3"/>
<organism evidence="1 2">
    <name type="scientific">Ordospora colligata OC4</name>
    <dbReference type="NCBI Taxonomy" id="1354746"/>
    <lineage>
        <taxon>Eukaryota</taxon>
        <taxon>Fungi</taxon>
        <taxon>Fungi incertae sedis</taxon>
        <taxon>Microsporidia</taxon>
        <taxon>Ordosporidae</taxon>
        <taxon>Ordospora</taxon>
    </lineage>
</organism>
<dbReference type="RefSeq" id="XP_014564283.1">
    <property type="nucleotide sequence ID" value="XM_014708797.1"/>
</dbReference>
<dbReference type="VEuPathDB" id="MicrosporidiaDB:M896_020770"/>
<keyword evidence="2" id="KW-1185">Reference proteome</keyword>
<dbReference type="HOGENOM" id="CLU_1277967_0_0_1"/>
<protein>
    <submittedName>
        <fullName evidence="1">Uncharacterized protein</fullName>
    </submittedName>
</protein>
<accession>A0A0B2UGT3</accession>
<sequence length="216" mass="24986">MDLVCGLENALESLEGALEEARCRRELKARINAEKSILKHLMSMSESIMVINHRCLNLRCRSEVLRESSQSEAYDDTVDKQRQKAKERVVALINTIGLRAMNGFRIVLEKHEGADDSNLLKMKYADLRVKHLLLMLKSMSEHDALARVLLVLSQGDLENDIRFRKLVCETVSEVDRFDSLEMAKMSVQFMISRKYVEDIIRLKTDPVIRKYLDRKC</sequence>
<dbReference type="Proteomes" id="UP000031056">
    <property type="component" value="Unassembled WGS sequence"/>
</dbReference>